<dbReference type="EMBL" id="UPHQ01000104">
    <property type="protein sequence ID" value="VBA38941.1"/>
    <property type="molecule type" value="Genomic_DNA"/>
</dbReference>
<organism evidence="2 3">
    <name type="scientific">Mycobacterium innocens</name>
    <dbReference type="NCBI Taxonomy" id="2341083"/>
    <lineage>
        <taxon>Bacteria</taxon>
        <taxon>Bacillati</taxon>
        <taxon>Actinomycetota</taxon>
        <taxon>Actinomycetes</taxon>
        <taxon>Mycobacteriales</taxon>
        <taxon>Mycobacteriaceae</taxon>
        <taxon>Mycobacterium</taxon>
    </lineage>
</organism>
<keyword evidence="1" id="KW-0732">Signal</keyword>
<name>A0A498Q0U6_9MYCO</name>
<keyword evidence="3" id="KW-1185">Reference proteome</keyword>
<dbReference type="AlphaFoldDB" id="A0A498Q0U6"/>
<feature type="signal peptide" evidence="1">
    <location>
        <begin position="1"/>
        <end position="22"/>
    </location>
</feature>
<protein>
    <submittedName>
        <fullName evidence="2">Uncharacterized protein</fullName>
    </submittedName>
</protein>
<evidence type="ECO:0000256" key="1">
    <source>
        <dbReference type="SAM" id="SignalP"/>
    </source>
</evidence>
<evidence type="ECO:0000313" key="3">
    <source>
        <dbReference type="Proteomes" id="UP000267289"/>
    </source>
</evidence>
<feature type="chain" id="PRO_5038775224" evidence="1">
    <location>
        <begin position="23"/>
        <end position="56"/>
    </location>
</feature>
<proteinExistence type="predicted"/>
<dbReference type="Proteomes" id="UP000267289">
    <property type="component" value="Unassembled WGS sequence"/>
</dbReference>
<reference evidence="2 3" key="1">
    <citation type="submission" date="2018-09" db="EMBL/GenBank/DDBJ databases">
        <authorList>
            <person name="Tagini F."/>
        </authorList>
    </citation>
    <scope>NUCLEOTIDE SEQUENCE [LARGE SCALE GENOMIC DNA]</scope>
    <source>
        <strain evidence="2 3">MK13</strain>
    </source>
</reference>
<gene>
    <name evidence="2" type="ORF">LAUMK13_02366</name>
</gene>
<evidence type="ECO:0000313" key="2">
    <source>
        <dbReference type="EMBL" id="VBA38941.1"/>
    </source>
</evidence>
<sequence length="56" mass="5611">MIRRIASTAWVPVLILGLAACGGSPSQPPAGGLAVDVTIANDQVTPSNATPQAKVK</sequence>
<accession>A0A498Q0U6</accession>
<dbReference type="PROSITE" id="PS51257">
    <property type="entry name" value="PROKAR_LIPOPROTEIN"/>
    <property type="match status" value="1"/>
</dbReference>